<dbReference type="AlphaFoldDB" id="A0A7G1H4E4"/>
<dbReference type="SMART" id="SM00506">
    <property type="entry name" value="A1pp"/>
    <property type="match status" value="1"/>
</dbReference>
<proteinExistence type="predicted"/>
<dbReference type="PROSITE" id="PS51154">
    <property type="entry name" value="MACRO"/>
    <property type="match status" value="1"/>
</dbReference>
<keyword evidence="4" id="KW-1185">Reference proteome</keyword>
<protein>
    <submittedName>
        <fullName evidence="3">ADP-ribose-binding domain-containing protein</fullName>
    </submittedName>
</protein>
<evidence type="ECO:0000256" key="1">
    <source>
        <dbReference type="ARBA" id="ARBA00035885"/>
    </source>
</evidence>
<reference evidence="3 4" key="1">
    <citation type="submission" date="2020-03" db="EMBL/GenBank/DDBJ databases">
        <title>Complete genome sequences of two sulfur-disproportionating bacterial strains T55J and Mzg5.</title>
        <authorList>
            <person name="Umezawa K."/>
            <person name="Kojima H."/>
            <person name="Kato Y."/>
            <person name="Fukui M."/>
        </authorList>
    </citation>
    <scope>NUCLEOTIDE SEQUENCE [LARGE SCALE GENOMIC DNA]</scope>
    <source>
        <strain evidence="3 4">T55J</strain>
    </source>
</reference>
<dbReference type="PANTHER" id="PTHR12521">
    <property type="entry name" value="PROTEIN C6ORF130"/>
    <property type="match status" value="1"/>
</dbReference>
<dbReference type="EMBL" id="AP022873">
    <property type="protein sequence ID" value="BCB97069.1"/>
    <property type="molecule type" value="Genomic_DNA"/>
</dbReference>
<organism evidence="3 4">
    <name type="scientific">Dissulfurispira thermophila</name>
    <dbReference type="NCBI Taxonomy" id="2715679"/>
    <lineage>
        <taxon>Bacteria</taxon>
        <taxon>Pseudomonadati</taxon>
        <taxon>Nitrospirota</taxon>
        <taxon>Thermodesulfovibrionia</taxon>
        <taxon>Thermodesulfovibrionales</taxon>
        <taxon>Dissulfurispiraceae</taxon>
        <taxon>Dissulfurispira</taxon>
    </lineage>
</organism>
<dbReference type="InterPro" id="IPR050892">
    <property type="entry name" value="ADP-ribose_metab_enzymes"/>
</dbReference>
<comment type="catalytic activity">
    <reaction evidence="1">
        <text>an N-(ADP-alpha-D-ribosyl)-thymidine in DNA + H2O = a thymidine in DNA + ADP-D-ribose</text>
        <dbReference type="Rhea" id="RHEA:71655"/>
        <dbReference type="Rhea" id="RHEA-COMP:13556"/>
        <dbReference type="Rhea" id="RHEA-COMP:18051"/>
        <dbReference type="ChEBI" id="CHEBI:15377"/>
        <dbReference type="ChEBI" id="CHEBI:57967"/>
        <dbReference type="ChEBI" id="CHEBI:137386"/>
        <dbReference type="ChEBI" id="CHEBI:191199"/>
    </reaction>
    <physiologicalReaction direction="left-to-right" evidence="1">
        <dbReference type="Rhea" id="RHEA:71656"/>
    </physiologicalReaction>
</comment>
<dbReference type="RefSeq" id="WP_203472217.1">
    <property type="nucleotide sequence ID" value="NZ_AP022873.1"/>
</dbReference>
<dbReference type="Gene3D" id="3.40.220.10">
    <property type="entry name" value="Leucine Aminopeptidase, subunit E, domain 1"/>
    <property type="match status" value="1"/>
</dbReference>
<dbReference type="GO" id="GO:0140291">
    <property type="term" value="P:peptidyl-glutamate ADP-deribosylation"/>
    <property type="evidence" value="ECO:0007669"/>
    <property type="project" value="TreeGrafter"/>
</dbReference>
<sequence>MIKFIKGNIFESNAEALVNSVNTVGVMGKGIALQFKERFPENYRLYKKTCEEGRVTIGKMFVTSTNSLINPRWIINFPTKKHWMHRSSYGFIEAGLDDLIKVIKDLNIKSIAIPPIGAGQGGLKWEKVKRIIEDKLGELDIEILVYEPDSINLMPISTNAKLTKQRAMLLYLVELYRVLGYEITLLEIQKVAYFLQRLGQADLKLQFKKYYYGPYAHNLQHLLHHLRGSYLLTEKPILDSRPYDNIYLNNEKLAEIKDFIDKYCSDTEIQRIEIISKIIEGFESPFGLELLATVDWILFNDRENKIQTIEDFQKAILRWSKRKYDVFKKELIEIAFKRLMQFKEKLYPLNKLPILAPL</sequence>
<accession>A0A7G1H4E4</accession>
<dbReference type="CDD" id="cd02901">
    <property type="entry name" value="Macro_Poa1p-like"/>
    <property type="match status" value="1"/>
</dbReference>
<dbReference type="KEGG" id="dtp:JZK55_19910"/>
<dbReference type="InterPro" id="IPR043472">
    <property type="entry name" value="Macro_dom-like"/>
</dbReference>
<evidence type="ECO:0000259" key="2">
    <source>
        <dbReference type="PROSITE" id="PS51154"/>
    </source>
</evidence>
<dbReference type="InterPro" id="IPR002589">
    <property type="entry name" value="Macro_dom"/>
</dbReference>
<gene>
    <name evidence="3" type="ORF">JZK55_19910</name>
</gene>
<dbReference type="PANTHER" id="PTHR12521:SF0">
    <property type="entry name" value="ADP-RIBOSE GLYCOHYDROLASE OARD1"/>
    <property type="match status" value="1"/>
</dbReference>
<dbReference type="SUPFAM" id="SSF52949">
    <property type="entry name" value="Macro domain-like"/>
    <property type="match status" value="1"/>
</dbReference>
<name>A0A7G1H4E4_9BACT</name>
<evidence type="ECO:0000313" key="4">
    <source>
        <dbReference type="Proteomes" id="UP000516360"/>
    </source>
</evidence>
<evidence type="ECO:0000313" key="3">
    <source>
        <dbReference type="EMBL" id="BCB97069.1"/>
    </source>
</evidence>
<dbReference type="Pfam" id="PF01661">
    <property type="entry name" value="Macro"/>
    <property type="match status" value="1"/>
</dbReference>
<feature type="domain" description="Macro" evidence="2">
    <location>
        <begin position="1"/>
        <end position="162"/>
    </location>
</feature>
<dbReference type="Proteomes" id="UP000516360">
    <property type="component" value="Chromosome"/>
</dbReference>